<dbReference type="PANTHER" id="PTHR43182:SF1">
    <property type="entry name" value="COBALT-PRECORRIN-7 C(5)-METHYLTRANSFERASE"/>
    <property type="match status" value="1"/>
</dbReference>
<evidence type="ECO:0000256" key="2">
    <source>
        <dbReference type="ARBA" id="ARBA00022573"/>
    </source>
</evidence>
<keyword evidence="3 6" id="KW-0489">Methyltransferase</keyword>
<dbReference type="InterPro" id="IPR012818">
    <property type="entry name" value="CbiE"/>
</dbReference>
<dbReference type="RefSeq" id="WP_044824580.1">
    <property type="nucleotide sequence ID" value="NZ_CP009687.1"/>
</dbReference>
<dbReference type="Proteomes" id="UP000035704">
    <property type="component" value="Chromosome"/>
</dbReference>
<dbReference type="SUPFAM" id="SSF53790">
    <property type="entry name" value="Tetrapyrrole methylase"/>
    <property type="match status" value="1"/>
</dbReference>
<keyword evidence="2" id="KW-0169">Cobalamin biosynthesis</keyword>
<dbReference type="EMBL" id="CP009687">
    <property type="protein sequence ID" value="AKL93577.1"/>
    <property type="molecule type" value="Genomic_DNA"/>
</dbReference>
<dbReference type="GO" id="GO:0008276">
    <property type="term" value="F:protein methyltransferase activity"/>
    <property type="evidence" value="ECO:0007669"/>
    <property type="project" value="InterPro"/>
</dbReference>
<name>A0A0D8IAS3_9CLOT</name>
<reference evidence="6 7" key="1">
    <citation type="submission" date="2014-10" db="EMBL/GenBank/DDBJ databases">
        <title>Genome sequence of Clostridium aceticum DSM 1496.</title>
        <authorList>
            <person name="Poehlein A."/>
            <person name="Schiel-Bengelsdorf B."/>
            <person name="Gottschalk G."/>
            <person name="Duerre P."/>
            <person name="Daniel R."/>
        </authorList>
    </citation>
    <scope>NUCLEOTIDE SEQUENCE [LARGE SCALE GENOMIC DNA]</scope>
    <source>
        <strain evidence="6 7">DSM 1496</strain>
    </source>
</reference>
<evidence type="ECO:0000313" key="6">
    <source>
        <dbReference type="EMBL" id="AKL93577.1"/>
    </source>
</evidence>
<dbReference type="CDD" id="cd11644">
    <property type="entry name" value="Precorrin-6Y-MT"/>
    <property type="match status" value="1"/>
</dbReference>
<organism evidence="6 7">
    <name type="scientific">Clostridium aceticum</name>
    <dbReference type="NCBI Taxonomy" id="84022"/>
    <lineage>
        <taxon>Bacteria</taxon>
        <taxon>Bacillati</taxon>
        <taxon>Bacillota</taxon>
        <taxon>Clostridia</taxon>
        <taxon>Eubacteriales</taxon>
        <taxon>Clostridiaceae</taxon>
        <taxon>Clostridium</taxon>
    </lineage>
</organism>
<dbReference type="GO" id="GO:0032259">
    <property type="term" value="P:methylation"/>
    <property type="evidence" value="ECO:0007669"/>
    <property type="project" value="UniProtKB-KW"/>
</dbReference>
<dbReference type="Gene3D" id="3.30.950.10">
    <property type="entry name" value="Methyltransferase, Cobalt-precorrin-4 Transmethylase, Domain 2"/>
    <property type="match status" value="1"/>
</dbReference>
<dbReference type="KEGG" id="cace:CACET_c00590"/>
<dbReference type="EC" id="2.1.1.132" evidence="6"/>
<dbReference type="InterPro" id="IPR014776">
    <property type="entry name" value="4pyrrole_Mease_sub2"/>
</dbReference>
<comment type="pathway">
    <text evidence="1">Cofactor biosynthesis; adenosylcobalamin biosynthesis.</text>
</comment>
<dbReference type="Pfam" id="PF00590">
    <property type="entry name" value="TP_methylase"/>
    <property type="match status" value="1"/>
</dbReference>
<proteinExistence type="predicted"/>
<dbReference type="AlphaFoldDB" id="A0A0D8IAS3"/>
<dbReference type="InterPro" id="IPR035996">
    <property type="entry name" value="4pyrrol_Methylase_sf"/>
</dbReference>
<protein>
    <submittedName>
        <fullName evidence="6">Cobalt-precorrin-6Y C(5)-methyltransferase CbiE</fullName>
        <ecNumber evidence="6">2.1.1.132</ecNumber>
    </submittedName>
</protein>
<accession>A0A0D8IAS3</accession>
<dbReference type="STRING" id="84022.CACET_c00590"/>
<dbReference type="NCBIfam" id="TIGR02467">
    <property type="entry name" value="CbiE"/>
    <property type="match status" value="1"/>
</dbReference>
<dbReference type="InterPro" id="IPR050714">
    <property type="entry name" value="Cobalamin_biosynth_MTase"/>
</dbReference>
<keyword evidence="7" id="KW-1185">Reference proteome</keyword>
<dbReference type="GO" id="GO:0046025">
    <property type="term" value="F:precorrin-6Y C5,15-methyltransferase (decarboxylating) activity"/>
    <property type="evidence" value="ECO:0007669"/>
    <property type="project" value="UniProtKB-EC"/>
</dbReference>
<sequence length="205" mass="23554">MKKIWVVGIGPGHRDYILPAAYRAVENSDILIGGKRHLEIFHEYQGETYPITSDLEAVVDYIKKHREKRITLILSGDTGFYSMLTYMKKHFSKEELEVIPGINSLQYLFSRIKETWQETPLLSLHGREENFIEKLKTYKKIGLLTDQINTPEAIAKALIDSGLTEADMVVGENLSYEEERIVEGKPEEIIRNAPYKMSVVVIFYG</sequence>
<dbReference type="PANTHER" id="PTHR43182">
    <property type="entry name" value="COBALT-PRECORRIN-6B C(15)-METHYLTRANSFERASE (DECARBOXYLATING)"/>
    <property type="match status" value="1"/>
</dbReference>
<dbReference type="Gene3D" id="3.40.1010.10">
    <property type="entry name" value="Cobalt-precorrin-4 Transmethylase, Domain 1"/>
    <property type="match status" value="1"/>
</dbReference>
<evidence type="ECO:0000256" key="1">
    <source>
        <dbReference type="ARBA" id="ARBA00004953"/>
    </source>
</evidence>
<keyword evidence="4 6" id="KW-0808">Transferase</keyword>
<keyword evidence="5" id="KW-0949">S-adenosyl-L-methionine</keyword>
<dbReference type="PATRIC" id="fig|84022.5.peg.3922"/>
<evidence type="ECO:0000313" key="7">
    <source>
        <dbReference type="Proteomes" id="UP000035704"/>
    </source>
</evidence>
<dbReference type="UniPathway" id="UPA00148"/>
<evidence type="ECO:0000256" key="3">
    <source>
        <dbReference type="ARBA" id="ARBA00022603"/>
    </source>
</evidence>
<evidence type="ECO:0000256" key="4">
    <source>
        <dbReference type="ARBA" id="ARBA00022679"/>
    </source>
</evidence>
<dbReference type="InterPro" id="IPR000878">
    <property type="entry name" value="4pyrrol_Mease"/>
</dbReference>
<dbReference type="OrthoDB" id="9780707at2"/>
<dbReference type="GO" id="GO:0009236">
    <property type="term" value="P:cobalamin biosynthetic process"/>
    <property type="evidence" value="ECO:0007669"/>
    <property type="project" value="UniProtKB-UniPathway"/>
</dbReference>
<dbReference type="InterPro" id="IPR014777">
    <property type="entry name" value="4pyrrole_Mease_sub1"/>
</dbReference>
<gene>
    <name evidence="6" type="primary">cbiE</name>
    <name evidence="6" type="ORF">CACET_c00590</name>
</gene>
<evidence type="ECO:0000256" key="5">
    <source>
        <dbReference type="ARBA" id="ARBA00022691"/>
    </source>
</evidence>